<evidence type="ECO:0000256" key="1">
    <source>
        <dbReference type="SAM" id="SignalP"/>
    </source>
</evidence>
<keyword evidence="1" id="KW-0732">Signal</keyword>
<sequence length="120" mass="14078">MYKYFLLVFAVCVLTAVVAKADEEDNLFDPYRLPLPEKEIDEFVFNWYKQIFTKEDRTPEQKKKSIASFRANFKLLMACLNKYSVDEEALKSCSIKYKLPNGMTLDDGFNTYFILRPTGF</sequence>
<accession>A0A6P7H4Q4</accession>
<organism evidence="2">
    <name type="scientific">Diabrotica virgifera virgifera</name>
    <name type="common">western corn rootworm</name>
    <dbReference type="NCBI Taxonomy" id="50390"/>
    <lineage>
        <taxon>Eukaryota</taxon>
        <taxon>Metazoa</taxon>
        <taxon>Ecdysozoa</taxon>
        <taxon>Arthropoda</taxon>
        <taxon>Hexapoda</taxon>
        <taxon>Insecta</taxon>
        <taxon>Pterygota</taxon>
        <taxon>Neoptera</taxon>
        <taxon>Endopterygota</taxon>
        <taxon>Coleoptera</taxon>
        <taxon>Polyphaga</taxon>
        <taxon>Cucujiformia</taxon>
        <taxon>Chrysomeloidea</taxon>
        <taxon>Chrysomelidae</taxon>
        <taxon>Galerucinae</taxon>
        <taxon>Diabroticina</taxon>
        <taxon>Diabroticites</taxon>
        <taxon>Diabrotica</taxon>
    </lineage>
</organism>
<name>A0A6P7H4Q4_DIAVI</name>
<gene>
    <name evidence="2" type="primary">LOC114346053</name>
</gene>
<feature type="signal peptide" evidence="1">
    <location>
        <begin position="1"/>
        <end position="21"/>
    </location>
</feature>
<dbReference type="InParanoid" id="A0A6P7H4Q4"/>
<feature type="chain" id="PRO_5028319040" evidence="1">
    <location>
        <begin position="22"/>
        <end position="120"/>
    </location>
</feature>
<evidence type="ECO:0000313" key="2">
    <source>
        <dbReference type="RefSeq" id="XP_028152653.1"/>
    </source>
</evidence>
<reference evidence="2" key="1">
    <citation type="submission" date="2025-08" db="UniProtKB">
        <authorList>
            <consortium name="RefSeq"/>
        </authorList>
    </citation>
    <scope>IDENTIFICATION</scope>
    <source>
        <tissue evidence="2">Whole insect</tissue>
    </source>
</reference>
<protein>
    <submittedName>
        <fullName evidence="2">Uncharacterized protein LOC114346053</fullName>
    </submittedName>
</protein>
<proteinExistence type="predicted"/>
<dbReference type="RefSeq" id="XP_028152653.1">
    <property type="nucleotide sequence ID" value="XM_028296852.1"/>
</dbReference>
<dbReference type="AlphaFoldDB" id="A0A6P7H4Q4"/>